<keyword evidence="10 16" id="KW-0862">Zinc</keyword>
<organism evidence="19 20">
    <name type="scientific">Mytilus galloprovincialis</name>
    <name type="common">Mediterranean mussel</name>
    <dbReference type="NCBI Taxonomy" id="29158"/>
    <lineage>
        <taxon>Eukaryota</taxon>
        <taxon>Metazoa</taxon>
        <taxon>Spiralia</taxon>
        <taxon>Lophotrochozoa</taxon>
        <taxon>Mollusca</taxon>
        <taxon>Bivalvia</taxon>
        <taxon>Autobranchia</taxon>
        <taxon>Pteriomorphia</taxon>
        <taxon>Mytilida</taxon>
        <taxon>Mytiloidea</taxon>
        <taxon>Mytilidae</taxon>
        <taxon>Mytilinae</taxon>
        <taxon>Mytilus</taxon>
    </lineage>
</organism>
<evidence type="ECO:0000256" key="2">
    <source>
        <dbReference type="ARBA" id="ARBA00004173"/>
    </source>
</evidence>
<dbReference type="PROSITE" id="PS50134">
    <property type="entry name" value="ZF_TAZ"/>
    <property type="match status" value="1"/>
</dbReference>
<dbReference type="GO" id="GO:0008270">
    <property type="term" value="F:zinc ion binding"/>
    <property type="evidence" value="ECO:0007669"/>
    <property type="project" value="UniProtKB-KW"/>
</dbReference>
<keyword evidence="8 16" id="KW-0863">Zinc-finger</keyword>
<feature type="domain" description="TAZ-type" evidence="18">
    <location>
        <begin position="788"/>
        <end position="869"/>
    </location>
</feature>
<dbReference type="InterPro" id="IPR051511">
    <property type="entry name" value="MitoQC_Scaffold_Kinases"/>
</dbReference>
<dbReference type="GO" id="GO:0005524">
    <property type="term" value="F:ATP binding"/>
    <property type="evidence" value="ECO:0007669"/>
    <property type="project" value="UniProtKB-KW"/>
</dbReference>
<keyword evidence="4" id="KW-0723">Serine/threonine-protein kinase</keyword>
<proteinExistence type="predicted"/>
<feature type="coiled-coil region" evidence="17">
    <location>
        <begin position="1585"/>
        <end position="1612"/>
    </location>
</feature>
<name>A0A8B6H287_MYTGA</name>
<gene>
    <name evidence="19" type="ORF">MGAL_10B093645</name>
</gene>
<comment type="caution">
    <text evidence="19">The sequence shown here is derived from an EMBL/GenBank/DDBJ whole genome shotgun (WGS) entry which is preliminary data.</text>
</comment>
<evidence type="ECO:0000256" key="10">
    <source>
        <dbReference type="ARBA" id="ARBA00022833"/>
    </source>
</evidence>
<sequence>MTAKVISNVFKRGKDVIRLALSKQPQNVEVRQPKTELFRLHTSQVIAPIRSILFTSRVSYKTIASQLRRRAAFDFGRPQRLPFFGFVGLALATSAQNENEKLTDEIKEVLQNRIKTSPIIQQLSLESFDLGQVIGKGCNAVVFEARQNDGQEVTLQLDNSSDFENVVTLQSTSVEDEEDKWYPPTELYVEEKTSQSFSVISEGEATMSSFSINEGEITDSFSFIESSEVTLSQYHFDDEISLESMSISTELTDGESENTESEEECDKWSFIEEEGIETGSTEDTTSIKYNLAIKMMFNYEVESKADSIMKAMEKETVPARVPIYQLGDSWYFRNRVRLKSLPQHPNIVDMIGAFVDPFNVPQLSVAMETYPAALPKRLYSSGLGRNMTMYIVMKNPLTDALLPLTKEQLQQLLQFTISRNPGKLLCHVFEDMDKVRNGSASINLTQGYPDPTFGLHCDEESTDQLSIRMIGRKSFFQDRDLHTNGNKTCCSLTDRDAFMSSHYLSRKEKCMKTAIELLRKGDINLSGEVFIQLAHFFFRVQDQLNTSERIFMLNIERWFSLFIASCKGPIREKMLSVALKYNRNFVEKNYTPHEGQITMRSIKLKKEITDCNDNLMNNVMGENRFGPFYEAILAHFQKSIPEALQHLYDKRVDISESTYEEPLDTMLFRFEELIHIDSNTSPGSTTNRKIGELGTVIIKKLLDLTSEMSLLHTVNNKPSPVKEIKTDCLVGVVDRLAMQAFIMVFFLTNADVDLSKVLPSIKEVPDDMLEVEDNPSTDKLIETEANIRNYQRQIIRDYITIVLHAWKCQQDKNKNCEIKHCKKIKTLLTHIKSCTDGRNCKNKECFPSKLLMEHWNSCIKTNCDLCRPLKKSVTKKNERSGHESCETCELVDGQYCHQSCTETGCVICTVMKSAALSNDQSCNDHFIQCLLEKQCSSEDCGYCTHFENLVQENSDTKYLCDNSGTCRLCSIKFKSYDHFYFHGWINTEDITNFMLQYDDTFNAAYTVLGLEGIGSDIHSEYEDLNKSIATSTRVANGNGKKRKIQGKGWKEKTSLEYRNHLVNILLASGVSSRSLAQKQYYRKLKRLKKVVKDLIFMKMMTVNRQQRDPGYQILQMMRHLREYYQRVLDHLKKWDFVNQSIILNGVFRAYELANVSGLNLGSSWNSLKYQLTRKRFKGPLWRAVAFMNANLLLKTSCVPLSLAAFLVTYGDLPSRTQADLCIKALTDSHVPLSGSTFIQFSRSQLEEYKSLMKPLFPSEYSEFHVKLAEKLLLHLDNIQDKDFIKTALYFFMDQVERFKHPEINLDNRLLLTRLIVRFISEEWVLPTDENIVAKIHKALCVLMMSSPGAPSSVNFYLLEIWFKVCKFLNSQQMAELLKTAKDAKGFVWQRSGITELVLACLGKECMQEKYYGAKLVKLFVPFKEDLVEVLDIVSSNKKSYSQASLMKMSKHALQVEKDKIFSCEISMKFLIMALESCEDNNRYLTKYKPSVTEQKYFTHFFGLITTSLTDDLIATPKFLNLLKILKRVFILSYELMMEFLSVLKQSEVEQRNMKTWFGNTVIDHYRGKFFDEVVNLPSSTSSVRYERLIGRLKDALQECERYADNVDDAKTRFKLCVINHLIYHFSRKTRFCRRLNEEF</sequence>
<dbReference type="GO" id="GO:0004674">
    <property type="term" value="F:protein serine/threonine kinase activity"/>
    <property type="evidence" value="ECO:0007669"/>
    <property type="project" value="UniProtKB-KW"/>
</dbReference>
<dbReference type="PANTHER" id="PTHR22972:SF7">
    <property type="entry name" value="SERINE_THREONINE-PROTEIN KINASE PINK1, MITOCHONDRIAL"/>
    <property type="match status" value="1"/>
</dbReference>
<keyword evidence="6 16" id="KW-0479">Metal-binding</keyword>
<evidence type="ECO:0000256" key="12">
    <source>
        <dbReference type="ARBA" id="ARBA00022842"/>
    </source>
</evidence>
<evidence type="ECO:0000256" key="9">
    <source>
        <dbReference type="ARBA" id="ARBA00022777"/>
    </source>
</evidence>
<feature type="zinc finger region" description="TAZ-type" evidence="16">
    <location>
        <begin position="788"/>
        <end position="869"/>
    </location>
</feature>
<dbReference type="SUPFAM" id="SSF57933">
    <property type="entry name" value="TAZ domain"/>
    <property type="match status" value="1"/>
</dbReference>
<dbReference type="OrthoDB" id="6125886at2759"/>
<dbReference type="GO" id="GO:0042981">
    <property type="term" value="P:regulation of apoptotic process"/>
    <property type="evidence" value="ECO:0007669"/>
    <property type="project" value="TreeGrafter"/>
</dbReference>
<evidence type="ECO:0000313" key="19">
    <source>
        <dbReference type="EMBL" id="VDI72643.1"/>
    </source>
</evidence>
<evidence type="ECO:0000256" key="7">
    <source>
        <dbReference type="ARBA" id="ARBA00022741"/>
    </source>
</evidence>
<evidence type="ECO:0000256" key="11">
    <source>
        <dbReference type="ARBA" id="ARBA00022840"/>
    </source>
</evidence>
<comment type="subcellular location">
    <subcellularLocation>
        <location evidence="2">Mitochondrion</location>
    </subcellularLocation>
</comment>
<evidence type="ECO:0000256" key="6">
    <source>
        <dbReference type="ARBA" id="ARBA00022723"/>
    </source>
</evidence>
<keyword evidence="17" id="KW-0175">Coiled coil</keyword>
<dbReference type="GO" id="GO:0090141">
    <property type="term" value="P:positive regulation of mitochondrial fission"/>
    <property type="evidence" value="ECO:0007669"/>
    <property type="project" value="TreeGrafter"/>
</dbReference>
<evidence type="ECO:0000256" key="14">
    <source>
        <dbReference type="ARBA" id="ARBA00047899"/>
    </source>
</evidence>
<dbReference type="EMBL" id="UYJE01009355">
    <property type="protein sequence ID" value="VDI72643.1"/>
    <property type="molecule type" value="Genomic_DNA"/>
</dbReference>
<dbReference type="SMART" id="SM00551">
    <property type="entry name" value="ZnF_TAZ"/>
    <property type="match status" value="1"/>
</dbReference>
<evidence type="ECO:0000256" key="15">
    <source>
        <dbReference type="ARBA" id="ARBA00048679"/>
    </source>
</evidence>
<dbReference type="Proteomes" id="UP000596742">
    <property type="component" value="Unassembled WGS sequence"/>
</dbReference>
<dbReference type="Pfam" id="PF02135">
    <property type="entry name" value="zf-TAZ"/>
    <property type="match status" value="1"/>
</dbReference>
<evidence type="ECO:0000256" key="8">
    <source>
        <dbReference type="ARBA" id="ARBA00022771"/>
    </source>
</evidence>
<evidence type="ECO:0000256" key="5">
    <source>
        <dbReference type="ARBA" id="ARBA00022679"/>
    </source>
</evidence>
<accession>A0A8B6H287</accession>
<comment type="catalytic activity">
    <reaction evidence="14">
        <text>L-threonyl-[protein] + ATP = O-phospho-L-threonyl-[protein] + ADP + H(+)</text>
        <dbReference type="Rhea" id="RHEA:46608"/>
        <dbReference type="Rhea" id="RHEA-COMP:11060"/>
        <dbReference type="Rhea" id="RHEA-COMP:11605"/>
        <dbReference type="ChEBI" id="CHEBI:15378"/>
        <dbReference type="ChEBI" id="CHEBI:30013"/>
        <dbReference type="ChEBI" id="CHEBI:30616"/>
        <dbReference type="ChEBI" id="CHEBI:61977"/>
        <dbReference type="ChEBI" id="CHEBI:456216"/>
        <dbReference type="EC" id="2.7.11.1"/>
    </reaction>
</comment>
<dbReference type="Gene3D" id="1.20.1020.10">
    <property type="entry name" value="TAZ domain"/>
    <property type="match status" value="1"/>
</dbReference>
<evidence type="ECO:0000256" key="16">
    <source>
        <dbReference type="PROSITE-ProRule" id="PRU00203"/>
    </source>
</evidence>
<reference evidence="19" key="1">
    <citation type="submission" date="2018-11" db="EMBL/GenBank/DDBJ databases">
        <authorList>
            <person name="Alioto T."/>
            <person name="Alioto T."/>
        </authorList>
    </citation>
    <scope>NUCLEOTIDE SEQUENCE</scope>
</reference>
<dbReference type="GO" id="GO:0005739">
    <property type="term" value="C:mitochondrion"/>
    <property type="evidence" value="ECO:0007669"/>
    <property type="project" value="UniProtKB-SubCell"/>
</dbReference>
<comment type="cofactor">
    <cofactor evidence="1">
        <name>Mg(2+)</name>
        <dbReference type="ChEBI" id="CHEBI:18420"/>
    </cofactor>
</comment>
<protein>
    <recommendedName>
        <fullName evidence="3">non-specific serine/threonine protein kinase</fullName>
        <ecNumber evidence="3">2.7.11.1</ecNumber>
    </recommendedName>
</protein>
<evidence type="ECO:0000313" key="20">
    <source>
        <dbReference type="Proteomes" id="UP000596742"/>
    </source>
</evidence>
<dbReference type="PANTHER" id="PTHR22972">
    <property type="entry name" value="SERINE/THREONINE PROTEIN KINASE"/>
    <property type="match status" value="1"/>
</dbReference>
<dbReference type="GO" id="GO:0000422">
    <property type="term" value="P:autophagy of mitochondrion"/>
    <property type="evidence" value="ECO:0007669"/>
    <property type="project" value="TreeGrafter"/>
</dbReference>
<dbReference type="EC" id="2.7.11.1" evidence="3"/>
<keyword evidence="12" id="KW-0460">Magnesium</keyword>
<evidence type="ECO:0000256" key="13">
    <source>
        <dbReference type="ARBA" id="ARBA00023128"/>
    </source>
</evidence>
<keyword evidence="5 19" id="KW-0808">Transferase</keyword>
<keyword evidence="9 19" id="KW-0418">Kinase</keyword>
<keyword evidence="13" id="KW-0496">Mitochondrion</keyword>
<evidence type="ECO:0000256" key="4">
    <source>
        <dbReference type="ARBA" id="ARBA00022527"/>
    </source>
</evidence>
<dbReference type="InterPro" id="IPR035898">
    <property type="entry name" value="TAZ_dom_sf"/>
</dbReference>
<evidence type="ECO:0000256" key="17">
    <source>
        <dbReference type="SAM" id="Coils"/>
    </source>
</evidence>
<evidence type="ECO:0000256" key="3">
    <source>
        <dbReference type="ARBA" id="ARBA00012513"/>
    </source>
</evidence>
<evidence type="ECO:0000256" key="1">
    <source>
        <dbReference type="ARBA" id="ARBA00001946"/>
    </source>
</evidence>
<dbReference type="InterPro" id="IPR000197">
    <property type="entry name" value="Znf_TAZ"/>
</dbReference>
<keyword evidence="11" id="KW-0067">ATP-binding</keyword>
<keyword evidence="20" id="KW-1185">Reference proteome</keyword>
<evidence type="ECO:0000259" key="18">
    <source>
        <dbReference type="PROSITE" id="PS50134"/>
    </source>
</evidence>
<comment type="catalytic activity">
    <reaction evidence="15">
        <text>L-seryl-[protein] + ATP = O-phospho-L-seryl-[protein] + ADP + H(+)</text>
        <dbReference type="Rhea" id="RHEA:17989"/>
        <dbReference type="Rhea" id="RHEA-COMP:9863"/>
        <dbReference type="Rhea" id="RHEA-COMP:11604"/>
        <dbReference type="ChEBI" id="CHEBI:15378"/>
        <dbReference type="ChEBI" id="CHEBI:29999"/>
        <dbReference type="ChEBI" id="CHEBI:30616"/>
        <dbReference type="ChEBI" id="CHEBI:83421"/>
        <dbReference type="ChEBI" id="CHEBI:456216"/>
        <dbReference type="EC" id="2.7.11.1"/>
    </reaction>
</comment>
<keyword evidence="7" id="KW-0547">Nucleotide-binding</keyword>